<name>E4ZJU2_LEPMJ</name>
<dbReference type="EMBL" id="FP929072">
    <property type="protein sequence ID" value="CBX91377.1"/>
    <property type="molecule type" value="Genomic_DNA"/>
</dbReference>
<keyword evidence="2" id="KW-1185">Reference proteome</keyword>
<accession>E4ZJU2</accession>
<protein>
    <submittedName>
        <fullName evidence="1">Predicted protein</fullName>
    </submittedName>
</protein>
<proteinExistence type="predicted"/>
<sequence length="58" mass="6833">MAVTCSTGGRWLCQYRYLPSVLKRDLIPSNFHFGTSYQRPSLRNVPDRQHIMLRSSYQ</sequence>
<dbReference type="HOGENOM" id="CLU_2979526_0_0_1"/>
<evidence type="ECO:0000313" key="1">
    <source>
        <dbReference type="EMBL" id="CBX91377.1"/>
    </source>
</evidence>
<dbReference type="VEuPathDB" id="FungiDB:LEMA_P068850.1"/>
<gene>
    <name evidence="1" type="ORF">LEMA_P068850.1</name>
</gene>
<dbReference type="AlphaFoldDB" id="E4ZJU2"/>
<dbReference type="Proteomes" id="UP000002668">
    <property type="component" value="Genome"/>
</dbReference>
<evidence type="ECO:0000313" key="2">
    <source>
        <dbReference type="Proteomes" id="UP000002668"/>
    </source>
</evidence>
<organism evidence="2">
    <name type="scientific">Leptosphaeria maculans (strain JN3 / isolate v23.1.3 / race Av1-4-5-6-7-8)</name>
    <name type="common">Blackleg fungus</name>
    <name type="synonym">Phoma lingam</name>
    <dbReference type="NCBI Taxonomy" id="985895"/>
    <lineage>
        <taxon>Eukaryota</taxon>
        <taxon>Fungi</taxon>
        <taxon>Dikarya</taxon>
        <taxon>Ascomycota</taxon>
        <taxon>Pezizomycotina</taxon>
        <taxon>Dothideomycetes</taxon>
        <taxon>Pleosporomycetidae</taxon>
        <taxon>Pleosporales</taxon>
        <taxon>Pleosporineae</taxon>
        <taxon>Leptosphaeriaceae</taxon>
        <taxon>Plenodomus</taxon>
        <taxon>Plenodomus lingam/Leptosphaeria maculans species complex</taxon>
    </lineage>
</organism>
<dbReference type="InParanoid" id="E4ZJU2"/>
<reference evidence="2" key="1">
    <citation type="journal article" date="2011" name="Nat. Commun.">
        <title>Effector diversification within compartments of the Leptosphaeria maculans genome affected by Repeat-Induced Point mutations.</title>
        <authorList>
            <person name="Rouxel T."/>
            <person name="Grandaubert J."/>
            <person name="Hane J.K."/>
            <person name="Hoede C."/>
            <person name="van de Wouw A.P."/>
            <person name="Couloux A."/>
            <person name="Dominguez V."/>
            <person name="Anthouard V."/>
            <person name="Bally P."/>
            <person name="Bourras S."/>
            <person name="Cozijnsen A.J."/>
            <person name="Ciuffetti L.M."/>
            <person name="Degrave A."/>
            <person name="Dilmaghani A."/>
            <person name="Duret L."/>
            <person name="Fudal I."/>
            <person name="Goodwin S.B."/>
            <person name="Gout L."/>
            <person name="Glaser N."/>
            <person name="Linglin J."/>
            <person name="Kema G.H.J."/>
            <person name="Lapalu N."/>
            <person name="Lawrence C.B."/>
            <person name="May K."/>
            <person name="Meyer M."/>
            <person name="Ollivier B."/>
            <person name="Poulain J."/>
            <person name="Schoch C.L."/>
            <person name="Simon A."/>
            <person name="Spatafora J.W."/>
            <person name="Stachowiak A."/>
            <person name="Turgeon B.G."/>
            <person name="Tyler B.M."/>
            <person name="Vincent D."/>
            <person name="Weissenbach J."/>
            <person name="Amselem J."/>
            <person name="Quesneville H."/>
            <person name="Oliver R.P."/>
            <person name="Wincker P."/>
            <person name="Balesdent M.-H."/>
            <person name="Howlett B.J."/>
        </authorList>
    </citation>
    <scope>NUCLEOTIDE SEQUENCE [LARGE SCALE GENOMIC DNA]</scope>
    <source>
        <strain evidence="2">JN3 / isolate v23.1.3 / race Av1-4-5-6-7-8</strain>
    </source>
</reference>